<reference evidence="2 3" key="1">
    <citation type="submission" date="2022-06" db="EMBL/GenBank/DDBJ databases">
        <title>Genomic Encyclopedia of Archaeal and Bacterial Type Strains, Phase II (KMG-II): from individual species to whole genera.</title>
        <authorList>
            <person name="Goeker M."/>
        </authorList>
    </citation>
    <scope>NUCLEOTIDE SEQUENCE [LARGE SCALE GENOMIC DNA]</scope>
    <source>
        <strain evidence="2 3">DSM 44255</strain>
    </source>
</reference>
<dbReference type="SFLD" id="SFLDG01162">
    <property type="entry name" value="I"/>
    <property type="match status" value="1"/>
</dbReference>
<accession>A0ABT1IEZ8</accession>
<dbReference type="Proteomes" id="UP001205185">
    <property type="component" value="Unassembled WGS sequence"/>
</dbReference>
<dbReference type="PANTHER" id="PTHR40627:SF4">
    <property type="entry name" value="PRENYLTRANSFERASE ASQH1-RELATED"/>
    <property type="match status" value="1"/>
</dbReference>
<dbReference type="SFLD" id="SFLDS00036">
    <property type="entry name" value="Aromatic_Prenyltransferase"/>
    <property type="match status" value="1"/>
</dbReference>
<comment type="caution">
    <text evidence="2">The sequence shown here is derived from an EMBL/GenBank/DDBJ whole genome shotgun (WGS) entry which is preliminary data.</text>
</comment>
<evidence type="ECO:0000313" key="2">
    <source>
        <dbReference type="EMBL" id="MCP2271217.1"/>
    </source>
</evidence>
<gene>
    <name evidence="2" type="ORF">LV75_003731</name>
</gene>
<name>A0ABT1IEZ8_9PSEU</name>
<dbReference type="InterPro" id="IPR017795">
    <property type="entry name" value="ABBA_NscD-like"/>
</dbReference>
<protein>
    <submittedName>
        <fullName evidence="2">Aromatic prenyltransferase, DMATS type</fullName>
    </submittedName>
</protein>
<dbReference type="InterPro" id="IPR033964">
    <property type="entry name" value="ABBA"/>
</dbReference>
<dbReference type="PANTHER" id="PTHR40627">
    <property type="entry name" value="INDOLE PRENYLTRANSFERASE TDIB-RELATED"/>
    <property type="match status" value="1"/>
</dbReference>
<organism evidence="2 3">
    <name type="scientific">Actinokineospora diospyrosa</name>
    <dbReference type="NCBI Taxonomy" id="103728"/>
    <lineage>
        <taxon>Bacteria</taxon>
        <taxon>Bacillati</taxon>
        <taxon>Actinomycetota</taxon>
        <taxon>Actinomycetes</taxon>
        <taxon>Pseudonocardiales</taxon>
        <taxon>Pseudonocardiaceae</taxon>
        <taxon>Actinokineospora</taxon>
    </lineage>
</organism>
<sequence>MRITRSRAVSLNGHTGTQVRRLCAVVGLTHRADEVADVLADIIGPAGSRPLDEPAPWRSDVADDHTPVEYSIAFEEDGSHTLRLLVEAGARKPGPAANLRAALAALDRLAQRYPLSLERFTAVRELFLPAEPRGVFSLWFSIVVTKARVAVKVYLNPQVHGQAAAPGLVAAGLDRLGLAAAWPDLSAHAPRPGSTLDRFSFFAIDLDDTPRSRVKVYQSHFRAGLRELTRLGAACPLTDAGVLADFTATIGGLDSYDGRPLVTSHIYLDGDERPRGFSVYLPVRDYVRDDEVALARTKTLLSAHGFDAAVLDRAVAAVTDRPLDSGVGLIAHVSLRMGRPRPGVTVYLSAEAYAVAAPAVEAVGAA</sequence>
<keyword evidence="1" id="KW-0808">Transferase</keyword>
<dbReference type="Pfam" id="PF11991">
    <property type="entry name" value="Trp_DMAT"/>
    <property type="match status" value="1"/>
</dbReference>
<evidence type="ECO:0000313" key="3">
    <source>
        <dbReference type="Proteomes" id="UP001205185"/>
    </source>
</evidence>
<proteinExistence type="predicted"/>
<evidence type="ECO:0000256" key="1">
    <source>
        <dbReference type="ARBA" id="ARBA00022679"/>
    </source>
</evidence>
<keyword evidence="3" id="KW-1185">Reference proteome</keyword>
<dbReference type="EMBL" id="JAMTCO010000009">
    <property type="protein sequence ID" value="MCP2271217.1"/>
    <property type="molecule type" value="Genomic_DNA"/>
</dbReference>